<dbReference type="Pfam" id="PF00977">
    <property type="entry name" value="His_biosynth"/>
    <property type="match status" value="1"/>
</dbReference>
<dbReference type="GO" id="GO:0003949">
    <property type="term" value="F:1-(5-phosphoribosyl)-5-[(5-phosphoribosylamino)methylideneamino]imidazole-4-carboxamide isomerase activity"/>
    <property type="evidence" value="ECO:0007669"/>
    <property type="project" value="InterPro"/>
</dbReference>
<gene>
    <name evidence="7" type="primary">hisA</name>
    <name evidence="7" type="ORF">EW093_08095</name>
</gene>
<comment type="pathway">
    <text evidence="5">Amino-acid biosynthesis.</text>
</comment>
<keyword evidence="3 6" id="KW-0368">Histidine biosynthesis</keyword>
<reference evidence="7 8" key="2">
    <citation type="submission" date="2019-09" db="EMBL/GenBank/DDBJ databases">
        <title>Complete Genome Sequence and Methylome Analysis of free living Spirochaetas.</title>
        <authorList>
            <person name="Leshcheva N."/>
            <person name="Mikheeva N."/>
        </authorList>
    </citation>
    <scope>NUCLEOTIDE SEQUENCE [LARGE SCALE GENOMIC DNA]</scope>
    <source>
        <strain evidence="7 8">P</strain>
    </source>
</reference>
<dbReference type="RefSeq" id="WP_149567909.1">
    <property type="nucleotide sequence ID" value="NZ_CP035807.1"/>
</dbReference>
<evidence type="ECO:0000256" key="1">
    <source>
        <dbReference type="ARBA" id="ARBA00009667"/>
    </source>
</evidence>
<dbReference type="CDD" id="cd04723">
    <property type="entry name" value="HisA_HisF"/>
    <property type="match status" value="1"/>
</dbReference>
<dbReference type="InterPro" id="IPR044524">
    <property type="entry name" value="Isoase_HisA-like"/>
</dbReference>
<sequence>MEFRPCIDIHEGKVKQIVGSTLSDFSSDLSVNFESKQTSDFYSKLYKKDNLKGGHIIKLGSNNDKAALDALKAWPGGLQVGGGINSDNAKKYLEAGASHVIVTSFVFKDGVINFENLNKLVNIVGKEHLVLDLSCKEINGEYFIVTDRWQNITDVKIDKESLKLLGGYCDELLIHAASVEGKMMGPDLNLVKILGDFSPVKVTYAGGISNLGDLKNIKELGQNRVNVTVGSALDIFGGKLPYKDVVDFCKSSI</sequence>
<proteinExistence type="inferred from homology"/>
<evidence type="ECO:0000256" key="5">
    <source>
        <dbReference type="ARBA" id="ARBA00029440"/>
    </source>
</evidence>
<reference evidence="7 8" key="1">
    <citation type="submission" date="2019-02" db="EMBL/GenBank/DDBJ databases">
        <authorList>
            <person name="Fomenkov A."/>
            <person name="Dubinina G."/>
            <person name="Grabovich M."/>
            <person name="Vincze T."/>
            <person name="Roberts R.J."/>
        </authorList>
    </citation>
    <scope>NUCLEOTIDE SEQUENCE [LARGE SCALE GENOMIC DNA]</scope>
    <source>
        <strain evidence="7 8">P</strain>
    </source>
</reference>
<dbReference type="PANTHER" id="PTHR43090:SF2">
    <property type="entry name" value="1-(5-PHOSPHORIBOSYL)-5-[(5-PHOSPHORIBOSYLAMINO)METHYLIDENEAMINO] IMIDAZOLE-4-CARBOXAMIDE ISOMERASE"/>
    <property type="match status" value="1"/>
</dbReference>
<dbReference type="GO" id="GO:0005737">
    <property type="term" value="C:cytoplasm"/>
    <property type="evidence" value="ECO:0007669"/>
    <property type="project" value="TreeGrafter"/>
</dbReference>
<dbReference type="OrthoDB" id="9781903at2"/>
<dbReference type="EMBL" id="CP035807">
    <property type="protein sequence ID" value="QEN04666.1"/>
    <property type="molecule type" value="Genomic_DNA"/>
</dbReference>
<evidence type="ECO:0000256" key="3">
    <source>
        <dbReference type="ARBA" id="ARBA00023102"/>
    </source>
</evidence>
<name>A0A5C1QDE3_9SPIO</name>
<dbReference type="FunFam" id="3.20.20.70:FF:000110">
    <property type="entry name" value="1-(5-phosphoribosyl)-5-[(5-phosphoribosylamino)methylideneamino] imidazole-4-carboxamide isomerase, chloroplastic"/>
    <property type="match status" value="1"/>
</dbReference>
<dbReference type="NCBIfam" id="TIGR02129">
    <property type="entry name" value="hisA_euk"/>
    <property type="match status" value="1"/>
</dbReference>
<dbReference type="PANTHER" id="PTHR43090">
    <property type="entry name" value="1-(5-PHOSPHORIBOSYL)-5-[(5-PHOSPHORIBOSYLAMINO)METHYLIDENEAMINO] IMIDAZOLE-4-CARBOXAMIDE ISOMERASE"/>
    <property type="match status" value="1"/>
</dbReference>
<accession>A0A5C1QDE3</accession>
<comment type="similarity">
    <text evidence="1 6">Belongs to the HisA/HisF family.</text>
</comment>
<evidence type="ECO:0000256" key="4">
    <source>
        <dbReference type="ARBA" id="ARBA00023235"/>
    </source>
</evidence>
<organism evidence="7 8">
    <name type="scientific">Thiospirochaeta perfilievii</name>
    <dbReference type="NCBI Taxonomy" id="252967"/>
    <lineage>
        <taxon>Bacteria</taxon>
        <taxon>Pseudomonadati</taxon>
        <taxon>Spirochaetota</taxon>
        <taxon>Spirochaetia</taxon>
        <taxon>Spirochaetales</taxon>
        <taxon>Spirochaetaceae</taxon>
        <taxon>Thiospirochaeta</taxon>
    </lineage>
</organism>
<dbReference type="InterPro" id="IPR006062">
    <property type="entry name" value="His_biosynth"/>
</dbReference>
<dbReference type="GO" id="GO:0000105">
    <property type="term" value="P:L-histidine biosynthetic process"/>
    <property type="evidence" value="ECO:0007669"/>
    <property type="project" value="UniProtKB-KW"/>
</dbReference>
<dbReference type="Proteomes" id="UP000323824">
    <property type="component" value="Chromosome"/>
</dbReference>
<dbReference type="Gene3D" id="3.20.20.70">
    <property type="entry name" value="Aldolase class I"/>
    <property type="match status" value="1"/>
</dbReference>
<keyword evidence="4 7" id="KW-0413">Isomerase</keyword>
<evidence type="ECO:0000313" key="7">
    <source>
        <dbReference type="EMBL" id="QEN04666.1"/>
    </source>
</evidence>
<keyword evidence="2 6" id="KW-0028">Amino-acid biosynthesis</keyword>
<dbReference type="SUPFAM" id="SSF51366">
    <property type="entry name" value="Ribulose-phoshate binding barrel"/>
    <property type="match status" value="1"/>
</dbReference>
<protein>
    <submittedName>
        <fullName evidence="7">Phosphoribosylformimino-5-aminoimidazole carboxamide ribotide isomerase</fullName>
    </submittedName>
</protein>
<evidence type="ECO:0000256" key="2">
    <source>
        <dbReference type="ARBA" id="ARBA00022605"/>
    </source>
</evidence>
<dbReference type="GO" id="GO:0000162">
    <property type="term" value="P:L-tryptophan biosynthetic process"/>
    <property type="evidence" value="ECO:0007669"/>
    <property type="project" value="TreeGrafter"/>
</dbReference>
<evidence type="ECO:0000256" key="6">
    <source>
        <dbReference type="RuleBase" id="RU003657"/>
    </source>
</evidence>
<dbReference type="InterPro" id="IPR013785">
    <property type="entry name" value="Aldolase_TIM"/>
</dbReference>
<dbReference type="KEGG" id="sper:EW093_08095"/>
<keyword evidence="8" id="KW-1185">Reference proteome</keyword>
<dbReference type="InterPro" id="IPR011060">
    <property type="entry name" value="RibuloseP-bd_barrel"/>
</dbReference>
<dbReference type="AlphaFoldDB" id="A0A5C1QDE3"/>
<evidence type="ECO:0000313" key="8">
    <source>
        <dbReference type="Proteomes" id="UP000323824"/>
    </source>
</evidence>
<dbReference type="InterPro" id="IPR011858">
    <property type="entry name" value="His6/HISN3"/>
</dbReference>